<feature type="domain" description="Esterase Ig-like N-terminal" evidence="3">
    <location>
        <begin position="37"/>
        <end position="152"/>
    </location>
</feature>
<keyword evidence="1 2" id="KW-0732">Signal</keyword>
<keyword evidence="5" id="KW-1185">Reference proteome</keyword>
<evidence type="ECO:0000256" key="2">
    <source>
        <dbReference type="SAM" id="SignalP"/>
    </source>
</evidence>
<dbReference type="Proteomes" id="UP000777440">
    <property type="component" value="Unassembled WGS sequence"/>
</dbReference>
<dbReference type="InterPro" id="IPR050955">
    <property type="entry name" value="Plant_Biomass_Hydrol_Est"/>
</dbReference>
<sequence length="450" mass="48041">MNRKLGAAAVIVAVAAATFVSVPAAQAAPRQLRAVDATVITEVTPVGIKATGLAVEYDGTVDLGSVEIDTAAFDVDVTLTRPGMAPATGKRTVVDAYSNDDTSFSDQQKPGRFIILELDDDDALAPAVSFVGREYFYNLHGAYTVSQVQSIVGNVPRAGHSGHEVNAQRINGHPGRDVTNSEVRNLIIEDFGHGTFVADSGTTLPYRYFTPKLEQGKSYPLVVTLHGAGESGTDNFAQLAGNQLATAFADPARQARHSAYVLSPQTNPSDSNMGRWPTPTMVQTVVELVEQTLADNPQIDPDRIYISGVSMGSMGSWSVLQERSDLFAGALLICGRGDEAAAVANLSDFPIWAVHSIDDANVAYDAEGSDYRIFRAFEDAGVTVTWSEWSGLGSDVEKEAAAAEALDRAHAEGSSHLFTTFPAGTTPVFPHGSWIPTYTNDVIIDWLFAQ</sequence>
<evidence type="ECO:0000313" key="4">
    <source>
        <dbReference type="EMBL" id="MBW9110471.1"/>
    </source>
</evidence>
<evidence type="ECO:0000259" key="3">
    <source>
        <dbReference type="Pfam" id="PF18435"/>
    </source>
</evidence>
<dbReference type="PANTHER" id="PTHR43037:SF1">
    <property type="entry name" value="BLL1128 PROTEIN"/>
    <property type="match status" value="1"/>
</dbReference>
<dbReference type="RefSeq" id="WP_220289277.1">
    <property type="nucleotide sequence ID" value="NZ_JAEUAX010000005.1"/>
</dbReference>
<dbReference type="Pfam" id="PF18435">
    <property type="entry name" value="EstA_Ig_like"/>
    <property type="match status" value="1"/>
</dbReference>
<dbReference type="InterPro" id="IPR029058">
    <property type="entry name" value="AB_hydrolase_fold"/>
</dbReference>
<feature type="chain" id="PRO_5045914793" description="Esterase Ig-like N-terminal domain-containing protein" evidence="2">
    <location>
        <begin position="28"/>
        <end position="450"/>
    </location>
</feature>
<dbReference type="SUPFAM" id="SSF53474">
    <property type="entry name" value="alpha/beta-Hydrolases"/>
    <property type="match status" value="1"/>
</dbReference>
<dbReference type="Gene3D" id="2.60.40.2180">
    <property type="match status" value="1"/>
</dbReference>
<name>A0ABS7HYK3_9MICO</name>
<evidence type="ECO:0000313" key="5">
    <source>
        <dbReference type="Proteomes" id="UP000777440"/>
    </source>
</evidence>
<feature type="signal peptide" evidence="2">
    <location>
        <begin position="1"/>
        <end position="27"/>
    </location>
</feature>
<dbReference type="Gene3D" id="3.40.50.1820">
    <property type="entry name" value="alpha/beta hydrolase"/>
    <property type="match status" value="1"/>
</dbReference>
<dbReference type="EMBL" id="JAEUAX010000005">
    <property type="protein sequence ID" value="MBW9110471.1"/>
    <property type="molecule type" value="Genomic_DNA"/>
</dbReference>
<dbReference type="InterPro" id="IPR041172">
    <property type="entry name" value="EstA_Ig-like_N"/>
</dbReference>
<dbReference type="PANTHER" id="PTHR43037">
    <property type="entry name" value="UNNAMED PRODUCT-RELATED"/>
    <property type="match status" value="1"/>
</dbReference>
<reference evidence="4 5" key="1">
    <citation type="journal article" date="2021" name="MBio">
        <title>Poor Competitiveness of Bradyrhizobium in Pigeon Pea Root Colonization in Indian Soils.</title>
        <authorList>
            <person name="Chalasani D."/>
            <person name="Basu A."/>
            <person name="Pullabhotla S.V.S.R.N."/>
            <person name="Jorrin B."/>
            <person name="Neal A.L."/>
            <person name="Poole P.S."/>
            <person name="Podile A.R."/>
            <person name="Tkacz A."/>
        </authorList>
    </citation>
    <scope>NUCLEOTIDE SEQUENCE [LARGE SCALE GENOMIC DNA]</scope>
    <source>
        <strain evidence="4 5">HU12</strain>
    </source>
</reference>
<protein>
    <recommendedName>
        <fullName evidence="3">Esterase Ig-like N-terminal domain-containing protein</fullName>
    </recommendedName>
</protein>
<gene>
    <name evidence="4" type="ORF">JNB61_11870</name>
</gene>
<accession>A0ABS7HYK3</accession>
<evidence type="ECO:0000256" key="1">
    <source>
        <dbReference type="ARBA" id="ARBA00022729"/>
    </source>
</evidence>
<comment type="caution">
    <text evidence="4">The sequence shown here is derived from an EMBL/GenBank/DDBJ whole genome shotgun (WGS) entry which is preliminary data.</text>
</comment>
<proteinExistence type="predicted"/>
<organism evidence="4 5">
    <name type="scientific">Microbacterium ureisolvens</name>
    <dbReference type="NCBI Taxonomy" id="2781186"/>
    <lineage>
        <taxon>Bacteria</taxon>
        <taxon>Bacillati</taxon>
        <taxon>Actinomycetota</taxon>
        <taxon>Actinomycetes</taxon>
        <taxon>Micrococcales</taxon>
        <taxon>Microbacteriaceae</taxon>
        <taxon>Microbacterium</taxon>
    </lineage>
</organism>